<protein>
    <submittedName>
        <fullName evidence="2">Uncharacterized protein</fullName>
    </submittedName>
</protein>
<dbReference type="Ensembl" id="ENSSSCT00060050928.1">
    <property type="protein sequence ID" value="ENSSSCP00060021726.1"/>
    <property type="gene ID" value="ENSSSCG00060037604.1"/>
</dbReference>
<evidence type="ECO:0000256" key="1">
    <source>
        <dbReference type="SAM" id="MobiDB-lite"/>
    </source>
</evidence>
<reference evidence="2" key="1">
    <citation type="submission" date="2025-08" db="UniProtKB">
        <authorList>
            <consortium name="Ensembl"/>
        </authorList>
    </citation>
    <scope>IDENTIFICATION</scope>
</reference>
<evidence type="ECO:0000313" key="2">
    <source>
        <dbReference type="Ensembl" id="ENSSSCP00060021726.1"/>
    </source>
</evidence>
<proteinExistence type="predicted"/>
<dbReference type="GO" id="GO:2000403">
    <property type="term" value="P:positive regulation of lymphocyte migration"/>
    <property type="evidence" value="ECO:0007669"/>
    <property type="project" value="InterPro"/>
</dbReference>
<feature type="compositionally biased region" description="Polar residues" evidence="1">
    <location>
        <begin position="227"/>
        <end position="249"/>
    </location>
</feature>
<name>A0A8D1VCW3_PIG</name>
<evidence type="ECO:0000313" key="3">
    <source>
        <dbReference type="Proteomes" id="UP000694723"/>
    </source>
</evidence>
<dbReference type="AlphaFoldDB" id="A0A8D1VCW3"/>
<dbReference type="PANTHER" id="PTHR14162">
    <property type="entry name" value="MUCOSAL ADDRESSIN CELL ADHESION MOLECULE-1"/>
    <property type="match status" value="1"/>
</dbReference>
<dbReference type="GO" id="GO:0016020">
    <property type="term" value="C:membrane"/>
    <property type="evidence" value="ECO:0007669"/>
    <property type="project" value="InterPro"/>
</dbReference>
<dbReference type="GO" id="GO:0098640">
    <property type="term" value="F:integrin binding involved in cell-matrix adhesion"/>
    <property type="evidence" value="ECO:0007669"/>
    <property type="project" value="InterPro"/>
</dbReference>
<organism evidence="2 3">
    <name type="scientific">Sus scrofa</name>
    <name type="common">Pig</name>
    <dbReference type="NCBI Taxonomy" id="9823"/>
    <lineage>
        <taxon>Eukaryota</taxon>
        <taxon>Metazoa</taxon>
        <taxon>Chordata</taxon>
        <taxon>Craniata</taxon>
        <taxon>Vertebrata</taxon>
        <taxon>Euteleostomi</taxon>
        <taxon>Mammalia</taxon>
        <taxon>Eutheria</taxon>
        <taxon>Laurasiatheria</taxon>
        <taxon>Artiodactyla</taxon>
        <taxon>Suina</taxon>
        <taxon>Suidae</taxon>
        <taxon>Sus</taxon>
    </lineage>
</organism>
<accession>A0A8D1VCW3</accession>
<feature type="region of interest" description="Disordered" evidence="1">
    <location>
        <begin position="188"/>
        <end position="266"/>
    </location>
</feature>
<sequence>LLLRVPLLLCKLQLRKGPRLDSDPPQRRVGVTVRESRLHKVRAACPDRACAPARGCALPHSLGTCSGQTPGIIGWVGNRSLNKAGTQICFRLSGLRFRHDSRYFVVWFPSQGTISSFLQLPRTDHEGRAWVHNASPERRATGALLLAEGAQRGEDVTGLTGGLLQRPQAPEEPQVQLGWRWPQPDLGCPWPPHSLTPVSTSLHGSHHAPRQSLPTLQGSQPPGPQASCESPPTQSGESPPPTASHSAQSPAPRRGASSTDPCHPQQISALGSLDVLPSRVAGPGGAVPWLGAPGTLVTQKTLKAGSKVWVLASSEPRTECQIRGWFCCKDPEGKLSLMPNTPLLCSKPSRAPTSLGSPVLEFMLLLFLGLYLWHICRPSS</sequence>
<dbReference type="PANTHER" id="PTHR14162:SF1">
    <property type="entry name" value="MUCOSAL ADDRESSIN CELL ADHESION MOLECULE 1"/>
    <property type="match status" value="1"/>
</dbReference>
<dbReference type="GO" id="GO:0007229">
    <property type="term" value="P:integrin-mediated signaling pathway"/>
    <property type="evidence" value="ECO:0007669"/>
    <property type="project" value="InterPro"/>
</dbReference>
<dbReference type="InterPro" id="IPR037413">
    <property type="entry name" value="MADCAM1"/>
</dbReference>
<dbReference type="Proteomes" id="UP000694723">
    <property type="component" value="Unplaced"/>
</dbReference>
<feature type="compositionally biased region" description="Polar residues" evidence="1">
    <location>
        <begin position="256"/>
        <end position="266"/>
    </location>
</feature>